<evidence type="ECO:0000313" key="1">
    <source>
        <dbReference type="EMBL" id="KAJ2867174.1"/>
    </source>
</evidence>
<reference evidence="1" key="1">
    <citation type="submission" date="2022-07" db="EMBL/GenBank/DDBJ databases">
        <title>Phylogenomic reconstructions and comparative analyses of Kickxellomycotina fungi.</title>
        <authorList>
            <person name="Reynolds N.K."/>
            <person name="Stajich J.E."/>
            <person name="Barry K."/>
            <person name="Grigoriev I.V."/>
            <person name="Crous P."/>
            <person name="Smith M.E."/>
        </authorList>
    </citation>
    <scope>NUCLEOTIDE SEQUENCE</scope>
    <source>
        <strain evidence="1">RSA 476</strain>
    </source>
</reference>
<sequence>MKVTNTIFAFAYASMSLAGANYVGTAPLMSTLIPAVPTVQPVPVMPIPVIVADFIYSPAVPMPPAPPVATPAVTSAQPLAPVPAVGYVASSAPNVPNVPIVPVNPPAQLEPSMTVSPAPAPSYHANGAHKREVDQVAIENLVSGTGAMLFNANGSSYMLVRLPVDLAKSVSQGKAALRKRATESDLIDDATTRDLDSSALLYDLLGKVFARVTLPVKTNIGISNPTNDGGLGGLLRRDLVENLLGEVVASVVAPLNIVANINPDEDGNGLLPNLLGRVSATIQASPTVTAHIFNADNDNSGLFKRDLVENLLGEVVASVVAPVNIVANINPDEDGNGLLPNLLGRDGNGLLPNLLGRVSATIQASPTVTAHIFNAGSSNSGLFKKDAMSNGIYTERIDDAHVAIYVPLASFVKARGQGAVSSLVSAAGSGNVQVVNMSPTPTVPMSSAPTPATTTMPSENIYLRIVVPSSALF</sequence>
<accession>A0A9W8M6T5</accession>
<protein>
    <submittedName>
        <fullName evidence="1">Uncharacterized protein</fullName>
    </submittedName>
</protein>
<dbReference type="Proteomes" id="UP001140074">
    <property type="component" value="Unassembled WGS sequence"/>
</dbReference>
<comment type="caution">
    <text evidence="1">The sequence shown here is derived from an EMBL/GenBank/DDBJ whole genome shotgun (WGS) entry which is preliminary data.</text>
</comment>
<organism evidence="1 2">
    <name type="scientific">Coemansia aciculifera</name>
    <dbReference type="NCBI Taxonomy" id="417176"/>
    <lineage>
        <taxon>Eukaryota</taxon>
        <taxon>Fungi</taxon>
        <taxon>Fungi incertae sedis</taxon>
        <taxon>Zoopagomycota</taxon>
        <taxon>Kickxellomycotina</taxon>
        <taxon>Kickxellomycetes</taxon>
        <taxon>Kickxellales</taxon>
        <taxon>Kickxellaceae</taxon>
        <taxon>Coemansia</taxon>
    </lineage>
</organism>
<dbReference type="EMBL" id="JANBUY010000024">
    <property type="protein sequence ID" value="KAJ2867174.1"/>
    <property type="molecule type" value="Genomic_DNA"/>
</dbReference>
<proteinExistence type="predicted"/>
<dbReference type="AlphaFoldDB" id="A0A9W8M6T5"/>
<name>A0A9W8M6T5_9FUNG</name>
<evidence type="ECO:0000313" key="2">
    <source>
        <dbReference type="Proteomes" id="UP001140074"/>
    </source>
</evidence>
<gene>
    <name evidence="1" type="ORF">GGH94_001052</name>
</gene>
<keyword evidence="2" id="KW-1185">Reference proteome</keyword>